<gene>
    <name evidence="2" type="ORF">DU504_03105</name>
</gene>
<evidence type="ECO:0000313" key="3">
    <source>
        <dbReference type="Proteomes" id="UP000252189"/>
    </source>
</evidence>
<reference evidence="2 3" key="1">
    <citation type="submission" date="2018-07" db="EMBL/GenBank/DDBJ databases">
        <title>Genome sequences of Haloplanus salinus JCM 18368T.</title>
        <authorList>
            <person name="Kim Y.B."/>
            <person name="Roh S.W."/>
        </authorList>
    </citation>
    <scope>NUCLEOTIDE SEQUENCE [LARGE SCALE GENOMIC DNA]</scope>
    <source>
        <strain evidence="2 3">JCM 18368</strain>
    </source>
</reference>
<keyword evidence="1" id="KW-0472">Membrane</keyword>
<dbReference type="AlphaFoldDB" id="A0A368N8N0"/>
<name>A0A368N8N0_9EURY</name>
<dbReference type="EMBL" id="QPHM01000001">
    <property type="protein sequence ID" value="RCU46383.1"/>
    <property type="molecule type" value="Genomic_DNA"/>
</dbReference>
<keyword evidence="3" id="KW-1185">Reference proteome</keyword>
<evidence type="ECO:0000256" key="1">
    <source>
        <dbReference type="SAM" id="Phobius"/>
    </source>
</evidence>
<proteinExistence type="predicted"/>
<evidence type="ECO:0000313" key="2">
    <source>
        <dbReference type="EMBL" id="RCU46383.1"/>
    </source>
</evidence>
<keyword evidence="1" id="KW-1133">Transmembrane helix</keyword>
<dbReference type="RefSeq" id="WP_114447934.1">
    <property type="nucleotide sequence ID" value="NZ_QPHM01000001.1"/>
</dbReference>
<accession>A0A368N8N0</accession>
<sequence>MVTLFVGHAFVVGTSASYILGLPQWYWAVTGVSALLYLGVVALIRDLAVDDAPATGVTDG</sequence>
<protein>
    <submittedName>
        <fullName evidence="2">Uncharacterized protein</fullName>
    </submittedName>
</protein>
<dbReference type="Proteomes" id="UP000252189">
    <property type="component" value="Unassembled WGS sequence"/>
</dbReference>
<organism evidence="2 3">
    <name type="scientific">Haloplanus salinus</name>
    <dbReference type="NCBI Taxonomy" id="1126245"/>
    <lineage>
        <taxon>Archaea</taxon>
        <taxon>Methanobacteriati</taxon>
        <taxon>Methanobacteriota</taxon>
        <taxon>Stenosarchaea group</taxon>
        <taxon>Halobacteria</taxon>
        <taxon>Halobacteriales</taxon>
        <taxon>Haloferacaceae</taxon>
        <taxon>Haloplanus</taxon>
    </lineage>
</organism>
<feature type="transmembrane region" description="Helical" evidence="1">
    <location>
        <begin position="26"/>
        <end position="44"/>
    </location>
</feature>
<keyword evidence="1" id="KW-0812">Transmembrane</keyword>
<comment type="caution">
    <text evidence="2">The sequence shown here is derived from an EMBL/GenBank/DDBJ whole genome shotgun (WGS) entry which is preliminary data.</text>
</comment>